<dbReference type="EMBL" id="BMDZ01000063">
    <property type="protein sequence ID" value="GGB55611.1"/>
    <property type="molecule type" value="Genomic_DNA"/>
</dbReference>
<evidence type="ECO:0000256" key="1">
    <source>
        <dbReference type="ARBA" id="ARBA00004651"/>
    </source>
</evidence>
<comment type="similarity">
    <text evidence="2">Belongs to the DoxX family.</text>
</comment>
<evidence type="ECO:0000313" key="8">
    <source>
        <dbReference type="EMBL" id="GGB55611.1"/>
    </source>
</evidence>
<proteinExistence type="inferred from homology"/>
<evidence type="ECO:0000256" key="2">
    <source>
        <dbReference type="ARBA" id="ARBA00006679"/>
    </source>
</evidence>
<feature type="transmembrane region" description="Helical" evidence="7">
    <location>
        <begin position="61"/>
        <end position="81"/>
    </location>
</feature>
<keyword evidence="9" id="KW-1185">Reference proteome</keyword>
<evidence type="ECO:0000256" key="6">
    <source>
        <dbReference type="ARBA" id="ARBA00023136"/>
    </source>
</evidence>
<keyword evidence="6 7" id="KW-0472">Membrane</keyword>
<dbReference type="Pfam" id="PF07681">
    <property type="entry name" value="DoxX"/>
    <property type="match status" value="1"/>
</dbReference>
<name>A0ABQ1J1P9_9PROT</name>
<dbReference type="PANTHER" id="PTHR33452:SF4">
    <property type="entry name" value="BLL4328 PROTEIN"/>
    <property type="match status" value="1"/>
</dbReference>
<evidence type="ECO:0000256" key="7">
    <source>
        <dbReference type="SAM" id="Phobius"/>
    </source>
</evidence>
<reference evidence="9" key="1">
    <citation type="journal article" date="2019" name="Int. J. Syst. Evol. Microbiol.">
        <title>The Global Catalogue of Microorganisms (GCM) 10K type strain sequencing project: providing services to taxonomists for standard genome sequencing and annotation.</title>
        <authorList>
            <consortium name="The Broad Institute Genomics Platform"/>
            <consortium name="The Broad Institute Genome Sequencing Center for Infectious Disease"/>
            <person name="Wu L."/>
            <person name="Ma J."/>
        </authorList>
    </citation>
    <scope>NUCLEOTIDE SEQUENCE [LARGE SCALE GENOMIC DNA]</scope>
    <source>
        <strain evidence="9">CGMCC 1.10188</strain>
    </source>
</reference>
<evidence type="ECO:0008006" key="10">
    <source>
        <dbReference type="Google" id="ProtNLM"/>
    </source>
</evidence>
<comment type="caution">
    <text evidence="8">The sequence shown here is derived from an EMBL/GenBank/DDBJ whole genome shotgun (WGS) entry which is preliminary data.</text>
</comment>
<feature type="transmembrane region" description="Helical" evidence="7">
    <location>
        <begin position="88"/>
        <end position="111"/>
    </location>
</feature>
<dbReference type="PANTHER" id="PTHR33452">
    <property type="entry name" value="OXIDOREDUCTASE CATD-RELATED"/>
    <property type="match status" value="1"/>
</dbReference>
<dbReference type="Proteomes" id="UP000603352">
    <property type="component" value="Unassembled WGS sequence"/>
</dbReference>
<evidence type="ECO:0000256" key="3">
    <source>
        <dbReference type="ARBA" id="ARBA00022475"/>
    </source>
</evidence>
<dbReference type="InterPro" id="IPR032808">
    <property type="entry name" value="DoxX"/>
</dbReference>
<evidence type="ECO:0000256" key="4">
    <source>
        <dbReference type="ARBA" id="ARBA00022692"/>
    </source>
</evidence>
<keyword evidence="3" id="KW-1003">Cell membrane</keyword>
<evidence type="ECO:0000313" key="9">
    <source>
        <dbReference type="Proteomes" id="UP000603352"/>
    </source>
</evidence>
<feature type="transmembrane region" description="Helical" evidence="7">
    <location>
        <begin position="117"/>
        <end position="137"/>
    </location>
</feature>
<gene>
    <name evidence="8" type="ORF">GCM10011505_40760</name>
</gene>
<evidence type="ECO:0000256" key="5">
    <source>
        <dbReference type="ARBA" id="ARBA00022989"/>
    </source>
</evidence>
<feature type="transmembrane region" description="Helical" evidence="7">
    <location>
        <begin position="21"/>
        <end position="41"/>
    </location>
</feature>
<accession>A0ABQ1J1P9</accession>
<organism evidence="8 9">
    <name type="scientific">Tistrella bauzanensis</name>
    <dbReference type="NCBI Taxonomy" id="657419"/>
    <lineage>
        <taxon>Bacteria</taxon>
        <taxon>Pseudomonadati</taxon>
        <taxon>Pseudomonadota</taxon>
        <taxon>Alphaproteobacteria</taxon>
        <taxon>Geminicoccales</taxon>
        <taxon>Geminicoccaceae</taxon>
        <taxon>Tistrella</taxon>
    </lineage>
</organism>
<dbReference type="InterPro" id="IPR051907">
    <property type="entry name" value="DoxX-like_oxidoreductase"/>
</dbReference>
<protein>
    <recommendedName>
        <fullName evidence="10">DoxX family protein</fullName>
    </recommendedName>
</protein>
<keyword evidence="4 7" id="KW-0812">Transmembrane</keyword>
<keyword evidence="5 7" id="KW-1133">Transmembrane helix</keyword>
<comment type="subcellular location">
    <subcellularLocation>
        <location evidence="1">Cell membrane</location>
        <topology evidence="1">Multi-pass membrane protein</topology>
    </subcellularLocation>
</comment>
<sequence length="147" mass="15958">MLRFNYPIHNQGNMPTMNKLLQPYSPHAFALLRIVTGFLFLWHGSQKLFDLPPAGYDVPVWIMSIAGPIELVGGALVMIGLFTRPAAFLCSGMAAAAYWVGHANGGLLPIVNKGELAALYAFVFLFISTYGAGIWSVDAIRSKTRAG</sequence>